<name>A0A9N9RYS8_9DIPT</name>
<gene>
    <name evidence="3" type="ORF">CHIRRI_LOCUS8777</name>
</gene>
<protein>
    <submittedName>
        <fullName evidence="3">Uncharacterized protein</fullName>
    </submittedName>
</protein>
<feature type="compositionally biased region" description="Polar residues" evidence="1">
    <location>
        <begin position="239"/>
        <end position="249"/>
    </location>
</feature>
<dbReference type="AlphaFoldDB" id="A0A9N9RYS8"/>
<dbReference type="Proteomes" id="UP001153620">
    <property type="component" value="Chromosome 2"/>
</dbReference>
<keyword evidence="2" id="KW-0812">Transmembrane</keyword>
<feature type="transmembrane region" description="Helical" evidence="2">
    <location>
        <begin position="44"/>
        <end position="66"/>
    </location>
</feature>
<proteinExistence type="predicted"/>
<evidence type="ECO:0000256" key="1">
    <source>
        <dbReference type="SAM" id="MobiDB-lite"/>
    </source>
</evidence>
<dbReference type="OrthoDB" id="7791015at2759"/>
<evidence type="ECO:0000256" key="2">
    <source>
        <dbReference type="SAM" id="Phobius"/>
    </source>
</evidence>
<evidence type="ECO:0000313" key="3">
    <source>
        <dbReference type="EMBL" id="CAG9805911.1"/>
    </source>
</evidence>
<sequence length="286" mass="31416">MKTDKLLTPTTAATIQTKATTIISTLNSKRPTVIVYPTVSPESVVVPIVSCIFGFPLFALLIICCLRKRAKLARERERQLNYGLQDHAVSLVRFSPIHKLTNGNKRAVSFRSGSISRGFPSLDLDTVVEEKSDPEQTQVHRRASTGVCVHFASSSNNNSNHSSNSHHPNCKFTSNVTHHNSSIITNSIKILNTIIDGTGKRDSNTNRSTSMHNLHHNSTKVHFNSSNGSSTNKSMSLSHPSLTQPTPRSLRQLTTISSSRSPLWTALTTAQVITVDVEVDYVDDDS</sequence>
<organism evidence="3 4">
    <name type="scientific">Chironomus riparius</name>
    <dbReference type="NCBI Taxonomy" id="315576"/>
    <lineage>
        <taxon>Eukaryota</taxon>
        <taxon>Metazoa</taxon>
        <taxon>Ecdysozoa</taxon>
        <taxon>Arthropoda</taxon>
        <taxon>Hexapoda</taxon>
        <taxon>Insecta</taxon>
        <taxon>Pterygota</taxon>
        <taxon>Neoptera</taxon>
        <taxon>Endopterygota</taxon>
        <taxon>Diptera</taxon>
        <taxon>Nematocera</taxon>
        <taxon>Chironomoidea</taxon>
        <taxon>Chironomidae</taxon>
        <taxon>Chironominae</taxon>
        <taxon>Chironomus</taxon>
    </lineage>
</organism>
<keyword evidence="4" id="KW-1185">Reference proteome</keyword>
<keyword evidence="2" id="KW-0472">Membrane</keyword>
<reference evidence="3" key="2">
    <citation type="submission" date="2022-10" db="EMBL/GenBank/DDBJ databases">
        <authorList>
            <consortium name="ENA_rothamsted_submissions"/>
            <consortium name="culmorum"/>
            <person name="King R."/>
        </authorList>
    </citation>
    <scope>NUCLEOTIDE SEQUENCE</scope>
</reference>
<dbReference type="EMBL" id="OU895878">
    <property type="protein sequence ID" value="CAG9805911.1"/>
    <property type="molecule type" value="Genomic_DNA"/>
</dbReference>
<evidence type="ECO:0000313" key="4">
    <source>
        <dbReference type="Proteomes" id="UP001153620"/>
    </source>
</evidence>
<feature type="region of interest" description="Disordered" evidence="1">
    <location>
        <begin position="218"/>
        <end position="249"/>
    </location>
</feature>
<accession>A0A9N9RYS8</accession>
<feature type="compositionally biased region" description="Low complexity" evidence="1">
    <location>
        <begin position="224"/>
        <end position="238"/>
    </location>
</feature>
<keyword evidence="2" id="KW-1133">Transmembrane helix</keyword>
<reference evidence="3" key="1">
    <citation type="submission" date="2022-01" db="EMBL/GenBank/DDBJ databases">
        <authorList>
            <person name="King R."/>
        </authorList>
    </citation>
    <scope>NUCLEOTIDE SEQUENCE</scope>
</reference>